<evidence type="ECO:0000313" key="3">
    <source>
        <dbReference type="EMBL" id="AIZ72958.1"/>
    </source>
</evidence>
<dbReference type="SUPFAM" id="SSF49889">
    <property type="entry name" value="Soluble secreted chemokine inhibitor, VCCI"/>
    <property type="match status" value="1"/>
</dbReference>
<protein>
    <submittedName>
        <fullName evidence="2">Secreted chemokine binding protein</fullName>
    </submittedName>
</protein>
<dbReference type="Proteomes" id="UP000136774">
    <property type="component" value="Segment"/>
</dbReference>
<dbReference type="Gene3D" id="2.60.240.10">
    <property type="entry name" value="Major secreted virus protein"/>
    <property type="match status" value="1"/>
</dbReference>
<evidence type="ECO:0000313" key="2">
    <source>
        <dbReference type="EMBL" id="AAM76290.1"/>
    </source>
</evidence>
<dbReference type="InterPro" id="IPR036540">
    <property type="entry name" value="Pox_vCCI-like_sf"/>
</dbReference>
<reference evidence="3 4" key="3">
    <citation type="journal article" date="2014" name="Oncotarget">
        <title>Apoptin enhances the oncolytic properties of vaccinia virus and modifies mechanisms of tumor regression.</title>
        <authorList>
            <person name="Kochneva G."/>
            <person name="Zonov E."/>
            <person name="Grazhdantseva A."/>
            <person name="Yunusova A."/>
            <person name="Sibolobova G."/>
            <person name="Popov E."/>
            <person name="Taranov O."/>
            <person name="Netesov S."/>
            <person name="Chumakov P."/>
            <person name="Ryabchikova E."/>
        </authorList>
    </citation>
    <scope>NUCLEOTIDE SEQUENCE [LARGE SCALE GENOMIC DNA]</scope>
    <source>
        <strain evidence="3">L-IVP</strain>
    </source>
</reference>
<reference evidence="3 4" key="2">
    <citation type="journal article" date="2013" name="Mol. Biol.">
        <title>Apoptin enhances the oncolytic activity of vaccinia virus in vitro.</title>
        <authorList>
            <person name="Kochneva G.V."/>
            <person name="Babkina I.N."/>
            <person name="Lupan T.A."/>
            <person name="Grazhdantseva A.A."/>
            <person name="Yudin P.V."/>
            <person name="Sivolobova G.F."/>
            <person name="Shvalov A.N."/>
            <person name="Popov E.G."/>
            <person name="Babkin I.V."/>
            <person name="Netesov S.V."/>
            <person name="Chumakov P.M."/>
        </authorList>
    </citation>
    <scope>NUCLEOTIDE SEQUENCE [LARGE SCALE GENOMIC DNA]</scope>
    <source>
        <strain evidence="3">L-IVP</strain>
    </source>
</reference>
<evidence type="ECO:0000313" key="4">
    <source>
        <dbReference type="Proteomes" id="UP000136774"/>
    </source>
</evidence>
<dbReference type="Pfam" id="PF02250">
    <property type="entry name" value="Orthopox_35kD"/>
    <property type="match status" value="1"/>
</dbReference>
<reference evidence="3" key="4">
    <citation type="submission" date="2014-12" db="EMBL/GenBank/DDBJ databases">
        <authorList>
            <person name="Lo Raquel"/>
        </authorList>
    </citation>
    <scope>NUCLEOTIDE SEQUENCE</scope>
    <source>
        <strain evidence="3">L-IVP</strain>
    </source>
</reference>
<feature type="compositionally biased region" description="Acidic residues" evidence="1">
    <location>
        <begin position="39"/>
        <end position="62"/>
    </location>
</feature>
<proteinExistence type="predicted"/>
<feature type="region of interest" description="Disordered" evidence="1">
    <location>
        <begin position="36"/>
        <end position="64"/>
    </location>
</feature>
<gene>
    <name evidence="3" type="primary">214</name>
</gene>
<reference evidence="2" key="1">
    <citation type="submission" date="2002-05" db="EMBL/GenBank/DDBJ databases">
        <title>Comparative Study of the Orthopoxvirus Genes B19R and B29R.</title>
        <authorList>
            <person name="Mikheev M.V."/>
            <person name="Feshchenko M.V."/>
            <person name="Shchelkunov S.N."/>
        </authorList>
    </citation>
    <scope>NUCLEOTIDE SEQUENCE</scope>
    <source>
        <strain evidence="2">EM63</strain>
    </source>
</reference>
<dbReference type="EMBL" id="AY102941">
    <property type="protein sequence ID" value="AAM76290.1"/>
    <property type="molecule type" value="Genomic_DNA"/>
</dbReference>
<sequence>MHVPAHPRVRKKKTNIIWESMLLSKPTDDKICQSVTEITESESDPDPEVESEDDSTSVEDVDPPTTYYSIIGGGLRMNFGFTKCPQIKSISESADGNTVIVQRVPRTR</sequence>
<evidence type="ECO:0000256" key="1">
    <source>
        <dbReference type="SAM" id="MobiDB-lite"/>
    </source>
</evidence>
<dbReference type="EMBL" id="KP233807">
    <property type="protein sequence ID" value="AIZ72958.1"/>
    <property type="molecule type" value="Genomic_DNA"/>
</dbReference>
<dbReference type="InterPro" id="IPR003184">
    <property type="entry name" value="Orthopox_35kDa"/>
</dbReference>
<name>Q6YM34_VACCV</name>
<organism evidence="2">
    <name type="scientific">Vaccinia virus</name>
    <name type="common">VACV</name>
    <name type="synonym">Orthopoxvirus vaccinia</name>
    <dbReference type="NCBI Taxonomy" id="10245"/>
    <lineage>
        <taxon>Viruses</taxon>
        <taxon>Varidnaviria</taxon>
        <taxon>Bamfordvirae</taxon>
        <taxon>Nucleocytoviricota</taxon>
        <taxon>Pokkesviricetes</taxon>
        <taxon>Chitovirales</taxon>
        <taxon>Poxviridae</taxon>
        <taxon>Chordopoxvirinae</taxon>
        <taxon>Orthopoxvirus</taxon>
    </lineage>
</organism>
<accession>Q6YM34</accession>